<dbReference type="Proteomes" id="UP000004995">
    <property type="component" value="Unassembled WGS sequence"/>
</dbReference>
<name>K4A3X9_SETIT</name>
<dbReference type="EnsemblPlants" id="KQL24558">
    <property type="protein sequence ID" value="KQL24558"/>
    <property type="gene ID" value="SETIT_033582mg"/>
</dbReference>
<dbReference type="HOGENOM" id="CLU_3280434_0_0_1"/>
<keyword evidence="2" id="KW-1185">Reference proteome</keyword>
<reference evidence="2" key="1">
    <citation type="journal article" date="2012" name="Nat. Biotechnol.">
        <title>Reference genome sequence of the model plant Setaria.</title>
        <authorList>
            <person name="Bennetzen J.L."/>
            <person name="Schmutz J."/>
            <person name="Wang H."/>
            <person name="Percifield R."/>
            <person name="Hawkins J."/>
            <person name="Pontaroli A.C."/>
            <person name="Estep M."/>
            <person name="Feng L."/>
            <person name="Vaughn J.N."/>
            <person name="Grimwood J."/>
            <person name="Jenkins J."/>
            <person name="Barry K."/>
            <person name="Lindquist E."/>
            <person name="Hellsten U."/>
            <person name="Deshpande S."/>
            <person name="Wang X."/>
            <person name="Wu X."/>
            <person name="Mitros T."/>
            <person name="Triplett J."/>
            <person name="Yang X."/>
            <person name="Ye C.Y."/>
            <person name="Mauro-Herrera M."/>
            <person name="Wang L."/>
            <person name="Li P."/>
            <person name="Sharma M."/>
            <person name="Sharma R."/>
            <person name="Ronald P.C."/>
            <person name="Panaud O."/>
            <person name="Kellogg E.A."/>
            <person name="Brutnell T.P."/>
            <person name="Doust A.N."/>
            <person name="Tuskan G.A."/>
            <person name="Rokhsar D."/>
            <person name="Devos K.M."/>
        </authorList>
    </citation>
    <scope>NUCLEOTIDE SEQUENCE [LARGE SCALE GENOMIC DNA]</scope>
    <source>
        <strain evidence="2">cv. Yugu1</strain>
    </source>
</reference>
<dbReference type="EMBL" id="AGNK02001096">
    <property type="status" value="NOT_ANNOTATED_CDS"/>
    <property type="molecule type" value="Genomic_DNA"/>
</dbReference>
<organism evidence="1 2">
    <name type="scientific">Setaria italica</name>
    <name type="common">Foxtail millet</name>
    <name type="synonym">Panicum italicum</name>
    <dbReference type="NCBI Taxonomy" id="4555"/>
    <lineage>
        <taxon>Eukaryota</taxon>
        <taxon>Viridiplantae</taxon>
        <taxon>Streptophyta</taxon>
        <taxon>Embryophyta</taxon>
        <taxon>Tracheophyta</taxon>
        <taxon>Spermatophyta</taxon>
        <taxon>Magnoliopsida</taxon>
        <taxon>Liliopsida</taxon>
        <taxon>Poales</taxon>
        <taxon>Poaceae</taxon>
        <taxon>PACMAD clade</taxon>
        <taxon>Panicoideae</taxon>
        <taxon>Panicodae</taxon>
        <taxon>Paniceae</taxon>
        <taxon>Cenchrinae</taxon>
        <taxon>Setaria</taxon>
    </lineage>
</organism>
<evidence type="ECO:0000313" key="1">
    <source>
        <dbReference type="EnsemblPlants" id="KQL24558"/>
    </source>
</evidence>
<evidence type="ECO:0000313" key="2">
    <source>
        <dbReference type="Proteomes" id="UP000004995"/>
    </source>
</evidence>
<reference evidence="1" key="2">
    <citation type="submission" date="2018-08" db="UniProtKB">
        <authorList>
            <consortium name="EnsemblPlants"/>
        </authorList>
    </citation>
    <scope>IDENTIFICATION</scope>
    <source>
        <strain evidence="1">Yugu1</strain>
    </source>
</reference>
<dbReference type="AlphaFoldDB" id="K4A3X9"/>
<protein>
    <submittedName>
        <fullName evidence="1">Uncharacterized protein</fullName>
    </submittedName>
</protein>
<sequence length="41" mass="4504">MCAQCTCRASTLQFIADKSYQAATCSSRSSSNFHGKERLQS</sequence>
<proteinExistence type="predicted"/>
<dbReference type="Gramene" id="KQL24558">
    <property type="protein sequence ID" value="KQL24558"/>
    <property type="gene ID" value="SETIT_033582mg"/>
</dbReference>
<dbReference type="InParanoid" id="K4A3X9"/>
<accession>K4A3X9</accession>